<reference evidence="1 2" key="1">
    <citation type="submission" date="2018-08" db="EMBL/GenBank/DDBJ databases">
        <title>Neisseria zalophi ATCC BAA-2455 complete genome.</title>
        <authorList>
            <person name="Veseli I.A."/>
            <person name="Buttler R."/>
            <person name="Mascarenhas dos Santos A.C."/>
            <person name="Pombert J.-F."/>
        </authorList>
    </citation>
    <scope>NUCLEOTIDE SEQUENCE [LARGE SCALE GENOMIC DNA]</scope>
    <source>
        <strain evidence="1 2">ATCC BAA-2455</strain>
    </source>
</reference>
<dbReference type="Proteomes" id="UP000325713">
    <property type="component" value="Chromosome"/>
</dbReference>
<name>A0A5J6PWR5_9NEIS</name>
<dbReference type="EMBL" id="CP031700">
    <property type="protein sequence ID" value="QEY25322.1"/>
    <property type="molecule type" value="Genomic_DNA"/>
</dbReference>
<gene>
    <name evidence="1" type="ORF">D0T92_01370</name>
</gene>
<sequence length="135" mass="15829">MRLELFPLKSVGHFKFGNHIQHYTSLLKDFKCSEPDEFGYVHYEAPDESFFITVKDNRIDSIFCYKELWFKDVNLIGISIEEFQKITESSFVGEIDELHVEDDSIPQLVYQFEELGLQVWEKNKVIVTIVADSGR</sequence>
<dbReference type="RefSeq" id="WP_151049497.1">
    <property type="nucleotide sequence ID" value="NZ_CP031700.1"/>
</dbReference>
<evidence type="ECO:0000313" key="1">
    <source>
        <dbReference type="EMBL" id="QEY25322.1"/>
    </source>
</evidence>
<keyword evidence="2" id="KW-1185">Reference proteome</keyword>
<protein>
    <submittedName>
        <fullName evidence="1">Uncharacterized protein</fullName>
    </submittedName>
</protein>
<proteinExistence type="predicted"/>
<dbReference type="KEGG" id="nzl:D0T92_01370"/>
<evidence type="ECO:0000313" key="2">
    <source>
        <dbReference type="Proteomes" id="UP000325713"/>
    </source>
</evidence>
<dbReference type="OrthoDB" id="8605575at2"/>
<organism evidence="1 2">
    <name type="scientific">Neisseria zalophi</name>
    <dbReference type="NCBI Taxonomy" id="640030"/>
    <lineage>
        <taxon>Bacteria</taxon>
        <taxon>Pseudomonadati</taxon>
        <taxon>Pseudomonadota</taxon>
        <taxon>Betaproteobacteria</taxon>
        <taxon>Neisseriales</taxon>
        <taxon>Neisseriaceae</taxon>
        <taxon>Neisseria</taxon>
    </lineage>
</organism>
<dbReference type="AlphaFoldDB" id="A0A5J6PWR5"/>
<accession>A0A5J6PWR5</accession>